<dbReference type="Pfam" id="PF04707">
    <property type="entry name" value="PRELI"/>
    <property type="match status" value="1"/>
</dbReference>
<dbReference type="InParanoid" id="A0A3Q3FI50"/>
<dbReference type="PROSITE" id="PS50904">
    <property type="entry name" value="PRELI_MSF1"/>
    <property type="match status" value="1"/>
</dbReference>
<evidence type="ECO:0000313" key="3">
    <source>
        <dbReference type="Proteomes" id="UP000261660"/>
    </source>
</evidence>
<feature type="domain" description="PRELI/MSF1" evidence="1">
    <location>
        <begin position="2"/>
        <end position="86"/>
    </location>
</feature>
<organism evidence="2 3">
    <name type="scientific">Labrus bergylta</name>
    <name type="common">ballan wrasse</name>
    <dbReference type="NCBI Taxonomy" id="56723"/>
    <lineage>
        <taxon>Eukaryota</taxon>
        <taxon>Metazoa</taxon>
        <taxon>Chordata</taxon>
        <taxon>Craniata</taxon>
        <taxon>Vertebrata</taxon>
        <taxon>Euteleostomi</taxon>
        <taxon>Actinopterygii</taxon>
        <taxon>Neopterygii</taxon>
        <taxon>Teleostei</taxon>
        <taxon>Neoteleostei</taxon>
        <taxon>Acanthomorphata</taxon>
        <taxon>Eupercaria</taxon>
        <taxon>Labriformes</taxon>
        <taxon>Labridae</taxon>
        <taxon>Labrus</taxon>
    </lineage>
</organism>
<dbReference type="Proteomes" id="UP000261660">
    <property type="component" value="Unplaced"/>
</dbReference>
<dbReference type="AlphaFoldDB" id="A0A3Q3FI50"/>
<dbReference type="Ensembl" id="ENSLBET00000019871.1">
    <property type="protein sequence ID" value="ENSLBEP00000018843.1"/>
    <property type="gene ID" value="ENSLBEG00000014506.1"/>
</dbReference>
<dbReference type="GeneTree" id="ENSGT00940000168605"/>
<dbReference type="STRING" id="56723.ENSLBEP00000018843"/>
<evidence type="ECO:0000259" key="1">
    <source>
        <dbReference type="PROSITE" id="PS50904"/>
    </source>
</evidence>
<name>A0A3Q3FI50_9LABR</name>
<protein>
    <recommendedName>
        <fullName evidence="1">PRELI/MSF1 domain-containing protein</fullName>
    </recommendedName>
</protein>
<sequence>MVQEYQSPVRVYKHPFELIMAAYTRRFPKCPLIPVFVDSEIINESQSKDGSTLVTERRCVIDIEAPRLLKRVTPVTLCRAKVSKQS</sequence>
<proteinExistence type="predicted"/>
<accession>A0A3Q3FI50</accession>
<reference evidence="2" key="1">
    <citation type="submission" date="2025-08" db="UniProtKB">
        <authorList>
            <consortium name="Ensembl"/>
        </authorList>
    </citation>
    <scope>IDENTIFICATION</scope>
</reference>
<reference evidence="2" key="2">
    <citation type="submission" date="2025-09" db="UniProtKB">
        <authorList>
            <consortium name="Ensembl"/>
        </authorList>
    </citation>
    <scope>IDENTIFICATION</scope>
</reference>
<keyword evidence="3" id="KW-1185">Reference proteome</keyword>
<evidence type="ECO:0000313" key="2">
    <source>
        <dbReference type="Ensembl" id="ENSLBEP00000018843.1"/>
    </source>
</evidence>
<dbReference type="InterPro" id="IPR006797">
    <property type="entry name" value="PRELI/MSF1_dom"/>
</dbReference>